<evidence type="ECO:0000313" key="2">
    <source>
        <dbReference type="Proteomes" id="UP001050691"/>
    </source>
</evidence>
<sequence>MSLNKSDISQSGPPRVISLGLGRTGTLSLALALEKLGFGPFHKMGALLHRKDPNQVKVWHNIGKGLATTDDVHALLDSYGSVLDYPAVIYPEEIYKAYPDAKYILATRDLAKWEKSMKQTILPAIDILRENTNRDPWQQALFEWFEEDMLARYHEGLLNNEDTIQQTILVHNERIMKLIPADKLLIYDVTQGWGPLCKHLGVPKPDEPFPHENETATFRERVFPLFVEQKQD</sequence>
<dbReference type="PANTHER" id="PTHR36978:SF4">
    <property type="entry name" value="P-LOOP CONTAINING NUCLEOSIDE TRIPHOSPHATE HYDROLASE PROTEIN"/>
    <property type="match status" value="1"/>
</dbReference>
<evidence type="ECO:0008006" key="3">
    <source>
        <dbReference type="Google" id="ProtNLM"/>
    </source>
</evidence>
<dbReference type="Gene3D" id="3.40.50.300">
    <property type="entry name" value="P-loop containing nucleotide triphosphate hydrolases"/>
    <property type="match status" value="1"/>
</dbReference>
<comment type="caution">
    <text evidence="1">The sequence shown here is derived from an EMBL/GenBank/DDBJ whole genome shotgun (WGS) entry which is preliminary data.</text>
</comment>
<dbReference type="InterPro" id="IPR040632">
    <property type="entry name" value="Sulfotransfer_4"/>
</dbReference>
<dbReference type="EMBL" id="BPWL01000007">
    <property type="protein sequence ID" value="GJJ12716.1"/>
    <property type="molecule type" value="Genomic_DNA"/>
</dbReference>
<reference evidence="1" key="1">
    <citation type="submission" date="2021-10" db="EMBL/GenBank/DDBJ databases">
        <title>De novo Genome Assembly of Clathrus columnatus (Basidiomycota, Fungi) Using Illumina and Nanopore Sequence Data.</title>
        <authorList>
            <person name="Ogiso-Tanaka E."/>
            <person name="Itagaki H."/>
            <person name="Hosoya T."/>
            <person name="Hosaka K."/>
        </authorList>
    </citation>
    <scope>NUCLEOTIDE SEQUENCE</scope>
    <source>
        <strain evidence="1">MO-923</strain>
    </source>
</reference>
<dbReference type="InterPro" id="IPR027417">
    <property type="entry name" value="P-loop_NTPase"/>
</dbReference>
<gene>
    <name evidence="1" type="ORF">Clacol_006960</name>
</gene>
<dbReference type="Pfam" id="PF17784">
    <property type="entry name" value="Sulfotransfer_4"/>
    <property type="match status" value="1"/>
</dbReference>
<evidence type="ECO:0000313" key="1">
    <source>
        <dbReference type="EMBL" id="GJJ12716.1"/>
    </source>
</evidence>
<organism evidence="1 2">
    <name type="scientific">Clathrus columnatus</name>
    <dbReference type="NCBI Taxonomy" id="1419009"/>
    <lineage>
        <taxon>Eukaryota</taxon>
        <taxon>Fungi</taxon>
        <taxon>Dikarya</taxon>
        <taxon>Basidiomycota</taxon>
        <taxon>Agaricomycotina</taxon>
        <taxon>Agaricomycetes</taxon>
        <taxon>Phallomycetidae</taxon>
        <taxon>Phallales</taxon>
        <taxon>Clathraceae</taxon>
        <taxon>Clathrus</taxon>
    </lineage>
</organism>
<dbReference type="AlphaFoldDB" id="A0AAV5AIG8"/>
<proteinExistence type="predicted"/>
<dbReference type="Proteomes" id="UP001050691">
    <property type="component" value="Unassembled WGS sequence"/>
</dbReference>
<keyword evidence="2" id="KW-1185">Reference proteome</keyword>
<protein>
    <recommendedName>
        <fullName evidence="3">Sulfotransferase family protein</fullName>
    </recommendedName>
</protein>
<name>A0AAV5AIG8_9AGAM</name>
<accession>A0AAV5AIG8</accession>
<dbReference type="SUPFAM" id="SSF52540">
    <property type="entry name" value="P-loop containing nucleoside triphosphate hydrolases"/>
    <property type="match status" value="1"/>
</dbReference>
<dbReference type="PANTHER" id="PTHR36978">
    <property type="entry name" value="P-LOOP CONTAINING NUCLEOTIDE TRIPHOSPHATE HYDROLASE"/>
    <property type="match status" value="1"/>
</dbReference>